<dbReference type="Proteomes" id="UP000011115">
    <property type="component" value="Unassembled WGS sequence"/>
</dbReference>
<reference evidence="2" key="1">
    <citation type="journal article" date="2011" name="Nature">
        <title>Genome sequence and analysis of the tuber crop potato.</title>
        <authorList>
            <consortium name="The Potato Genome Sequencing Consortium"/>
        </authorList>
    </citation>
    <scope>NUCLEOTIDE SEQUENCE [LARGE SCALE GENOMIC DNA]</scope>
    <source>
        <strain evidence="2">cv. DM1-3 516 R44</strain>
    </source>
</reference>
<dbReference type="HOGENOM" id="CLU_1809615_0_0_1"/>
<evidence type="ECO:0000313" key="1">
    <source>
        <dbReference type="EnsemblPlants" id="PGSC0003DMT400092439"/>
    </source>
</evidence>
<proteinExistence type="predicted"/>
<dbReference type="AlphaFoldDB" id="M1DPT5"/>
<dbReference type="InParanoid" id="M1DPT5"/>
<name>M1DPT5_SOLTU</name>
<evidence type="ECO:0000313" key="2">
    <source>
        <dbReference type="Proteomes" id="UP000011115"/>
    </source>
</evidence>
<dbReference type="PaxDb" id="4113-PGSC0003DMT400092439"/>
<sequence length="143" mass="16304">MKFTLTLTQLNAFLEIMFMPNYGRERLNSRFSITVTRTQYSRLNNSELKNFNNNELLNSRTSWITEGLKRANDKKWVEADVPGALLPLGASPKVLGLLFGASVARRATLSPCGSDEFFFSFSDPKSLLVDFFSQVFLRFNYPT</sequence>
<dbReference type="Gramene" id="PGSC0003DMT400092439">
    <property type="protein sequence ID" value="PGSC0003DMT400092439"/>
    <property type="gene ID" value="PGSC0003DMG400042010"/>
</dbReference>
<dbReference type="EnsemblPlants" id="PGSC0003DMT400092439">
    <property type="protein sequence ID" value="PGSC0003DMT400092439"/>
    <property type="gene ID" value="PGSC0003DMG400042010"/>
</dbReference>
<organism evidence="1 2">
    <name type="scientific">Solanum tuberosum</name>
    <name type="common">Potato</name>
    <dbReference type="NCBI Taxonomy" id="4113"/>
    <lineage>
        <taxon>Eukaryota</taxon>
        <taxon>Viridiplantae</taxon>
        <taxon>Streptophyta</taxon>
        <taxon>Embryophyta</taxon>
        <taxon>Tracheophyta</taxon>
        <taxon>Spermatophyta</taxon>
        <taxon>Magnoliopsida</taxon>
        <taxon>eudicotyledons</taxon>
        <taxon>Gunneridae</taxon>
        <taxon>Pentapetalae</taxon>
        <taxon>asterids</taxon>
        <taxon>lamiids</taxon>
        <taxon>Solanales</taxon>
        <taxon>Solanaceae</taxon>
        <taxon>Solanoideae</taxon>
        <taxon>Solaneae</taxon>
        <taxon>Solanum</taxon>
    </lineage>
</organism>
<accession>M1DPT5</accession>
<keyword evidence="2" id="KW-1185">Reference proteome</keyword>
<protein>
    <submittedName>
        <fullName evidence="1">Uncharacterized protein</fullName>
    </submittedName>
</protein>
<reference evidence="1" key="2">
    <citation type="submission" date="2015-06" db="UniProtKB">
        <authorList>
            <consortium name="EnsemblPlants"/>
        </authorList>
    </citation>
    <scope>IDENTIFICATION</scope>
    <source>
        <strain evidence="1">DM1-3 516 R44</strain>
    </source>
</reference>